<accession>A0A1I3UHM8</accession>
<sequence>MTEGAAPLALLGKHPGWGDFLRHGWPAGMAEVLEAWIDANFGTIRDATDIWDAARPVRFAIGGGLVGCAMAGILRFSRDRVGRRSPLILAHLGPIPDPADQSLWDGIEAMELTPGEALAERFPEIGPDALTPVSAIVWALNEDGDFPALLEAATRAEPPAAAAARSHWWRVDAPALWLSVPGLPNPEALRFLMGNT</sequence>
<organism evidence="1 2">
    <name type="scientific">Jannaschia pohangensis</name>
    <dbReference type="NCBI Taxonomy" id="390807"/>
    <lineage>
        <taxon>Bacteria</taxon>
        <taxon>Pseudomonadati</taxon>
        <taxon>Pseudomonadota</taxon>
        <taxon>Alphaproteobacteria</taxon>
        <taxon>Rhodobacterales</taxon>
        <taxon>Roseobacteraceae</taxon>
        <taxon>Jannaschia</taxon>
    </lineage>
</organism>
<proteinExistence type="predicted"/>
<dbReference type="Proteomes" id="UP000199110">
    <property type="component" value="Unassembled WGS sequence"/>
</dbReference>
<evidence type="ECO:0000313" key="2">
    <source>
        <dbReference type="Proteomes" id="UP000199110"/>
    </source>
</evidence>
<name>A0A1I3UHM8_9RHOB</name>
<dbReference type="InterPro" id="IPR017748">
    <property type="entry name" value="TagF"/>
</dbReference>
<reference evidence="1 2" key="1">
    <citation type="submission" date="2016-10" db="EMBL/GenBank/DDBJ databases">
        <authorList>
            <person name="de Groot N.N."/>
        </authorList>
    </citation>
    <scope>NUCLEOTIDE SEQUENCE [LARGE SCALE GENOMIC DNA]</scope>
    <source>
        <strain evidence="1 2">DSM 19073</strain>
    </source>
</reference>
<dbReference type="Pfam" id="PF09867">
    <property type="entry name" value="TagF_N"/>
    <property type="match status" value="1"/>
</dbReference>
<gene>
    <name evidence="1" type="ORF">SAMN04488095_3740</name>
</gene>
<dbReference type="NCBIfam" id="TIGR03373">
    <property type="entry name" value="VI_minor_4"/>
    <property type="match status" value="1"/>
</dbReference>
<dbReference type="RefSeq" id="WP_175484959.1">
    <property type="nucleotide sequence ID" value="NZ_FORA01000008.1"/>
</dbReference>
<dbReference type="Gene3D" id="3.40.1730.10">
    <property type="entry name" value="pa0076 domain"/>
    <property type="match status" value="1"/>
</dbReference>
<dbReference type="AlphaFoldDB" id="A0A1I3UHM8"/>
<protein>
    <submittedName>
        <fullName evidence="1">Type VI secretion system protein ImpM</fullName>
    </submittedName>
</protein>
<evidence type="ECO:0000313" key="1">
    <source>
        <dbReference type="EMBL" id="SFJ82203.1"/>
    </source>
</evidence>
<dbReference type="STRING" id="390807.SAMN04488095_3740"/>
<keyword evidence="2" id="KW-1185">Reference proteome</keyword>
<dbReference type="EMBL" id="FORA01000008">
    <property type="protein sequence ID" value="SFJ82203.1"/>
    <property type="molecule type" value="Genomic_DNA"/>
</dbReference>
<dbReference type="InterPro" id="IPR038225">
    <property type="entry name" value="TagF_sf"/>
</dbReference>